<evidence type="ECO:0000313" key="3">
    <source>
        <dbReference type="EMBL" id="PQM46690.1"/>
    </source>
</evidence>
<evidence type="ECO:0000259" key="2">
    <source>
        <dbReference type="PROSITE" id="PS50801"/>
    </source>
</evidence>
<dbReference type="CDD" id="cd07043">
    <property type="entry name" value="STAS_anti-anti-sigma_factors"/>
    <property type="match status" value="1"/>
</dbReference>
<sequence length="151" mass="16254">MSATRVAESAFPPPRTDTTFPPQTWESHTAHSTARWGRSGAVISVGGELDAANAGQLADYVQRCAGYCEWLVLDLHDLEFIGTAGFSILQTINTRCTDGQIYWAMVPSSAVSRLLRICDPDSALPTTESVAAALATVQSRSRLLQLVTEPS</sequence>
<dbReference type="Gene3D" id="3.30.750.24">
    <property type="entry name" value="STAS domain"/>
    <property type="match status" value="1"/>
</dbReference>
<organism evidence="3 4">
    <name type="scientific">Mycobacterium talmoniae</name>
    <dbReference type="NCBI Taxonomy" id="1858794"/>
    <lineage>
        <taxon>Bacteria</taxon>
        <taxon>Bacillati</taxon>
        <taxon>Actinomycetota</taxon>
        <taxon>Actinomycetes</taxon>
        <taxon>Mycobacteriales</taxon>
        <taxon>Mycobacteriaceae</taxon>
        <taxon>Mycobacterium</taxon>
    </lineage>
</organism>
<feature type="domain" description="STAS" evidence="2">
    <location>
        <begin position="42"/>
        <end position="137"/>
    </location>
</feature>
<name>A0A2S8BJ28_9MYCO</name>
<dbReference type="SUPFAM" id="SSF52091">
    <property type="entry name" value="SpoIIaa-like"/>
    <property type="match status" value="1"/>
</dbReference>
<dbReference type="EMBL" id="PPEA01000447">
    <property type="protein sequence ID" value="PQM46690.1"/>
    <property type="molecule type" value="Genomic_DNA"/>
</dbReference>
<dbReference type="AlphaFoldDB" id="A0A2S8BJ28"/>
<dbReference type="InterPro" id="IPR002645">
    <property type="entry name" value="STAS_dom"/>
</dbReference>
<gene>
    <name evidence="3" type="ORF">C1Y40_03127</name>
</gene>
<dbReference type="Proteomes" id="UP000238296">
    <property type="component" value="Unassembled WGS sequence"/>
</dbReference>
<comment type="caution">
    <text evidence="3">The sequence shown here is derived from an EMBL/GenBank/DDBJ whole genome shotgun (WGS) entry which is preliminary data.</text>
</comment>
<proteinExistence type="predicted"/>
<accession>A0A2S8BJ28</accession>
<dbReference type="Pfam" id="PF01740">
    <property type="entry name" value="STAS"/>
    <property type="match status" value="1"/>
</dbReference>
<evidence type="ECO:0000313" key="4">
    <source>
        <dbReference type="Proteomes" id="UP000238296"/>
    </source>
</evidence>
<protein>
    <recommendedName>
        <fullName evidence="2">STAS domain-containing protein</fullName>
    </recommendedName>
</protein>
<dbReference type="PROSITE" id="PS50801">
    <property type="entry name" value="STAS"/>
    <property type="match status" value="1"/>
</dbReference>
<dbReference type="InterPro" id="IPR036513">
    <property type="entry name" value="STAS_dom_sf"/>
</dbReference>
<reference evidence="3 4" key="1">
    <citation type="journal article" date="2017" name="Int. J. Syst. Evol. Microbiol.">
        <title>Mycobacterium talmoniae sp. nov., a slowly growing mycobacterium isolated from human respiratory samples.</title>
        <authorList>
            <person name="Davidson R.M."/>
            <person name="DeGroote M.A."/>
            <person name="Marola J.L."/>
            <person name="Buss S."/>
            <person name="Jones V."/>
            <person name="McNeil M.R."/>
            <person name="Freifeld A.G."/>
            <person name="Elaine Epperson L."/>
            <person name="Hasan N.A."/>
            <person name="Jackson M."/>
            <person name="Iwen P.C."/>
            <person name="Salfinger M."/>
            <person name="Strong M."/>
        </authorList>
    </citation>
    <scope>NUCLEOTIDE SEQUENCE [LARGE SCALE GENOMIC DNA]</scope>
    <source>
        <strain evidence="3 4">ATCC BAA-2683</strain>
    </source>
</reference>
<feature type="region of interest" description="Disordered" evidence="1">
    <location>
        <begin position="1"/>
        <end position="22"/>
    </location>
</feature>
<evidence type="ECO:0000256" key="1">
    <source>
        <dbReference type="SAM" id="MobiDB-lite"/>
    </source>
</evidence>